<dbReference type="Pfam" id="PF00046">
    <property type="entry name" value="Homeodomain"/>
    <property type="match status" value="1"/>
</dbReference>
<dbReference type="FunCoup" id="E3M1V5">
    <property type="interactions" value="1"/>
</dbReference>
<dbReference type="PROSITE" id="PS50071">
    <property type="entry name" value="HOMEOBOX_2"/>
    <property type="match status" value="1"/>
</dbReference>
<dbReference type="Proteomes" id="UP000008281">
    <property type="component" value="Unassembled WGS sequence"/>
</dbReference>
<dbReference type="GeneID" id="9803809"/>
<keyword evidence="2 3" id="KW-0539">Nucleus</keyword>
<dbReference type="AlphaFoldDB" id="E3M1V5"/>
<feature type="DNA-binding region" description="Homeobox" evidence="2">
    <location>
        <begin position="71"/>
        <end position="124"/>
    </location>
</feature>
<keyword evidence="2 3" id="KW-0371">Homeobox</keyword>
<protein>
    <recommendedName>
        <fullName evidence="4">Homeobox domain-containing protein</fullName>
    </recommendedName>
</protein>
<dbReference type="STRING" id="31234.E3M1V5"/>
<reference evidence="5" key="1">
    <citation type="submission" date="2007-07" db="EMBL/GenBank/DDBJ databases">
        <title>PCAP assembly of the Caenorhabditis remanei genome.</title>
        <authorList>
            <consortium name="The Caenorhabditis remanei Sequencing Consortium"/>
            <person name="Wilson R.K."/>
        </authorList>
    </citation>
    <scope>NUCLEOTIDE SEQUENCE [LARGE SCALE GENOMIC DNA]</scope>
    <source>
        <strain evidence="5">PB4641</strain>
    </source>
</reference>
<feature type="domain" description="Homeobox" evidence="4">
    <location>
        <begin position="69"/>
        <end position="123"/>
    </location>
</feature>
<comment type="subcellular location">
    <subcellularLocation>
        <location evidence="1 2 3">Nucleus</location>
    </subcellularLocation>
</comment>
<evidence type="ECO:0000313" key="6">
    <source>
        <dbReference type="Proteomes" id="UP000008281"/>
    </source>
</evidence>
<dbReference type="GO" id="GO:0003677">
    <property type="term" value="F:DNA binding"/>
    <property type="evidence" value="ECO:0007669"/>
    <property type="project" value="UniProtKB-UniRule"/>
</dbReference>
<dbReference type="InterPro" id="IPR009057">
    <property type="entry name" value="Homeodomain-like_sf"/>
</dbReference>
<keyword evidence="2 3" id="KW-0238">DNA-binding</keyword>
<evidence type="ECO:0000256" key="3">
    <source>
        <dbReference type="RuleBase" id="RU000682"/>
    </source>
</evidence>
<evidence type="ECO:0000256" key="1">
    <source>
        <dbReference type="ARBA" id="ARBA00004123"/>
    </source>
</evidence>
<dbReference type="RefSeq" id="XP_003109942.2">
    <property type="nucleotide sequence ID" value="XM_003109894.2"/>
</dbReference>
<gene>
    <name evidence="5" type="ORF">CRE_06381</name>
</gene>
<name>E3M1V5_CAERE</name>
<accession>E3M1V5</accession>
<dbReference type="OMA" id="HRATTRM"/>
<sequence>MSTACLDHRATTRMWEHLKTSKHVLWEYYHVFGQQWVHIYKDQLMALTGKSERAINDILQSYRSEDHANGVKIKQQKYSPDQVTVLFKAFDESQFADSAKITEIADKTGLMRNQISTWFSRERKIRAGQIRRRHRKLKKKETVKYFSIENILSDDFPKKK</sequence>
<dbReference type="SUPFAM" id="SSF46689">
    <property type="entry name" value="Homeodomain-like"/>
    <property type="match status" value="1"/>
</dbReference>
<dbReference type="KEGG" id="crq:GCK72_006866"/>
<dbReference type="GO" id="GO:0005634">
    <property type="term" value="C:nucleus"/>
    <property type="evidence" value="ECO:0007669"/>
    <property type="project" value="UniProtKB-SubCell"/>
</dbReference>
<evidence type="ECO:0000313" key="5">
    <source>
        <dbReference type="EMBL" id="EFO88731.1"/>
    </source>
</evidence>
<proteinExistence type="predicted"/>
<dbReference type="CTD" id="9803809"/>
<dbReference type="EMBL" id="DS268421">
    <property type="protein sequence ID" value="EFO88731.1"/>
    <property type="molecule type" value="Genomic_DNA"/>
</dbReference>
<organism evidence="6">
    <name type="scientific">Caenorhabditis remanei</name>
    <name type="common">Caenorhabditis vulgaris</name>
    <dbReference type="NCBI Taxonomy" id="31234"/>
    <lineage>
        <taxon>Eukaryota</taxon>
        <taxon>Metazoa</taxon>
        <taxon>Ecdysozoa</taxon>
        <taxon>Nematoda</taxon>
        <taxon>Chromadorea</taxon>
        <taxon>Rhabditida</taxon>
        <taxon>Rhabditina</taxon>
        <taxon>Rhabditomorpha</taxon>
        <taxon>Rhabditoidea</taxon>
        <taxon>Rhabditidae</taxon>
        <taxon>Peloderinae</taxon>
        <taxon>Caenorhabditis</taxon>
    </lineage>
</organism>
<dbReference type="SMART" id="SM00389">
    <property type="entry name" value="HOX"/>
    <property type="match status" value="1"/>
</dbReference>
<dbReference type="InParanoid" id="E3M1V5"/>
<dbReference type="CDD" id="cd00086">
    <property type="entry name" value="homeodomain"/>
    <property type="match status" value="1"/>
</dbReference>
<dbReference type="HOGENOM" id="CLU_1620570_0_0_1"/>
<dbReference type="OrthoDB" id="5870495at2759"/>
<evidence type="ECO:0000256" key="2">
    <source>
        <dbReference type="PROSITE-ProRule" id="PRU00108"/>
    </source>
</evidence>
<dbReference type="eggNOG" id="ENOG502RT9Q">
    <property type="taxonomic scope" value="Eukaryota"/>
</dbReference>
<evidence type="ECO:0000259" key="4">
    <source>
        <dbReference type="PROSITE" id="PS50071"/>
    </source>
</evidence>
<keyword evidence="6" id="KW-1185">Reference proteome</keyword>
<dbReference type="InterPro" id="IPR001356">
    <property type="entry name" value="HD"/>
</dbReference>
<dbReference type="Gene3D" id="1.10.10.60">
    <property type="entry name" value="Homeodomain-like"/>
    <property type="match status" value="1"/>
</dbReference>